<dbReference type="Proteomes" id="UP000184420">
    <property type="component" value="Unassembled WGS sequence"/>
</dbReference>
<evidence type="ECO:0000256" key="3">
    <source>
        <dbReference type="ARBA" id="ARBA00022729"/>
    </source>
</evidence>
<evidence type="ECO:0000313" key="8">
    <source>
        <dbReference type="EMBL" id="SHL58171.1"/>
    </source>
</evidence>
<dbReference type="InterPro" id="IPR011990">
    <property type="entry name" value="TPR-like_helical_dom_sf"/>
</dbReference>
<dbReference type="Pfam" id="PF07980">
    <property type="entry name" value="SusD_RagB"/>
    <property type="match status" value="1"/>
</dbReference>
<name>A0A1M7BT51_9BACT</name>
<dbReference type="RefSeq" id="WP_073080586.1">
    <property type="nucleotide sequence ID" value="NZ_FRBL01000004.1"/>
</dbReference>
<reference evidence="8 9" key="1">
    <citation type="submission" date="2016-11" db="EMBL/GenBank/DDBJ databases">
        <authorList>
            <person name="Jaros S."/>
            <person name="Januszkiewicz K."/>
            <person name="Wedrychowicz H."/>
        </authorList>
    </citation>
    <scope>NUCLEOTIDE SEQUENCE [LARGE SCALE GENOMIC DNA]</scope>
    <source>
        <strain evidence="8 9">DSM 27406</strain>
    </source>
</reference>
<evidence type="ECO:0000259" key="6">
    <source>
        <dbReference type="Pfam" id="PF07980"/>
    </source>
</evidence>
<comment type="similarity">
    <text evidence="2">Belongs to the SusD family.</text>
</comment>
<feature type="domain" description="RagB/SusD" evidence="6">
    <location>
        <begin position="358"/>
        <end position="502"/>
    </location>
</feature>
<dbReference type="InterPro" id="IPR012944">
    <property type="entry name" value="SusD_RagB_dom"/>
</dbReference>
<keyword evidence="5" id="KW-0998">Cell outer membrane</keyword>
<dbReference type="GO" id="GO:0009279">
    <property type="term" value="C:cell outer membrane"/>
    <property type="evidence" value="ECO:0007669"/>
    <property type="project" value="UniProtKB-SubCell"/>
</dbReference>
<evidence type="ECO:0000256" key="1">
    <source>
        <dbReference type="ARBA" id="ARBA00004442"/>
    </source>
</evidence>
<keyword evidence="3" id="KW-0732">Signal</keyword>
<evidence type="ECO:0000256" key="4">
    <source>
        <dbReference type="ARBA" id="ARBA00023136"/>
    </source>
</evidence>
<dbReference type="SUPFAM" id="SSF48452">
    <property type="entry name" value="TPR-like"/>
    <property type="match status" value="1"/>
</dbReference>
<dbReference type="Pfam" id="PF14322">
    <property type="entry name" value="SusD-like_3"/>
    <property type="match status" value="1"/>
</dbReference>
<comment type="subcellular location">
    <subcellularLocation>
        <location evidence="1">Cell outer membrane</location>
    </subcellularLocation>
</comment>
<sequence length="503" mass="57603">MKRLLIGIGMAVLLCTSQSGCKKFLDAESPVKESGASFWKTRDDVERFTNNLYGEIADILLNNSFFLAAEFRCGVYRQTAKSVATWRTRYYYDYLVYNDMRSLNVHDYWNQFFHFDDIRKWAPYFKVIQAAGILQDNVMDISTAELSDADKRRYRAEGVWVRCFLYFIMVRLYGDVPYYNEPYFDKIIGRTKFVDVLNACIADLASVKDDLPWAYTNTKMKAVRPTRGAALDLMMHMNMWNAGFDEVNKDKYYKATVDLGKELLEQNNGAYRLLTISEFKTLFRGGSEEGLFEFTQNVNYGEVRGLGYQYLNDNVLEHGAGSGYAYVAPVAASMKKMYPLGIADKRRDMWFDVNTMYTNGNLVEFRKFAANAGSNIAFDGNLIFFRLSDAILLAAEANAELGSATEPEAIRLMNLVRARAETPLYVGAGGDMLKDAIFWERAKELMGEGHAYYDLVRTHRVLNSEYCTAPISQSAFLRGAWTWPIDESALDNNPLMTLNEYWR</sequence>
<evidence type="ECO:0000256" key="5">
    <source>
        <dbReference type="ARBA" id="ARBA00023237"/>
    </source>
</evidence>
<proteinExistence type="inferred from homology"/>
<evidence type="ECO:0000259" key="7">
    <source>
        <dbReference type="Pfam" id="PF14322"/>
    </source>
</evidence>
<organism evidence="8 9">
    <name type="scientific">Chitinophaga jiangningensis</name>
    <dbReference type="NCBI Taxonomy" id="1419482"/>
    <lineage>
        <taxon>Bacteria</taxon>
        <taxon>Pseudomonadati</taxon>
        <taxon>Bacteroidota</taxon>
        <taxon>Chitinophagia</taxon>
        <taxon>Chitinophagales</taxon>
        <taxon>Chitinophagaceae</taxon>
        <taxon>Chitinophaga</taxon>
    </lineage>
</organism>
<gene>
    <name evidence="8" type="ORF">SAMN05444266_10453</name>
</gene>
<keyword evidence="9" id="KW-1185">Reference proteome</keyword>
<evidence type="ECO:0000256" key="2">
    <source>
        <dbReference type="ARBA" id="ARBA00006275"/>
    </source>
</evidence>
<feature type="domain" description="SusD-like N-terminal" evidence="7">
    <location>
        <begin position="90"/>
        <end position="231"/>
    </location>
</feature>
<dbReference type="EMBL" id="FRBL01000004">
    <property type="protein sequence ID" value="SHL58171.1"/>
    <property type="molecule type" value="Genomic_DNA"/>
</dbReference>
<keyword evidence="4" id="KW-0472">Membrane</keyword>
<dbReference type="OrthoDB" id="926893at2"/>
<dbReference type="AlphaFoldDB" id="A0A1M7BT51"/>
<accession>A0A1M7BT51</accession>
<dbReference type="STRING" id="1419482.SAMN05444266_10453"/>
<dbReference type="InterPro" id="IPR033985">
    <property type="entry name" value="SusD-like_N"/>
</dbReference>
<dbReference type="Gene3D" id="1.25.40.390">
    <property type="match status" value="1"/>
</dbReference>
<protein>
    <submittedName>
        <fullName evidence="8">Starch-binding associating with outer membrane</fullName>
    </submittedName>
</protein>
<evidence type="ECO:0000313" key="9">
    <source>
        <dbReference type="Proteomes" id="UP000184420"/>
    </source>
</evidence>